<dbReference type="EMBL" id="LSDB01000052">
    <property type="protein sequence ID" value="KXB57009.1"/>
    <property type="molecule type" value="Genomic_DNA"/>
</dbReference>
<keyword evidence="2" id="KW-1185">Reference proteome</keyword>
<accession>A0ABR5TKW7</accession>
<sequence>MAALGWLGVVFERVLACMGKDVDGVGLSAQDVNVKSCTHFAPTL</sequence>
<name>A0ABR5TKW7_9BACL</name>
<comment type="caution">
    <text evidence="1">The sequence shown here is derived from an EMBL/GenBank/DDBJ whole genome shotgun (WGS) entry which is preliminary data.</text>
</comment>
<evidence type="ECO:0000313" key="2">
    <source>
        <dbReference type="Proteomes" id="UP000070467"/>
    </source>
</evidence>
<proteinExistence type="predicted"/>
<gene>
    <name evidence="1" type="ORF">HMPREF1871_00918</name>
</gene>
<organism evidence="1 2">
    <name type="scientific">Gemelliphila asaccharolytica</name>
    <dbReference type="NCBI Taxonomy" id="502393"/>
    <lineage>
        <taxon>Bacteria</taxon>
        <taxon>Bacillati</taxon>
        <taxon>Bacillota</taxon>
        <taxon>Bacilli</taxon>
        <taxon>Bacillales</taxon>
        <taxon>Gemellaceae</taxon>
        <taxon>Gemelliphila</taxon>
    </lineage>
</organism>
<evidence type="ECO:0000313" key="1">
    <source>
        <dbReference type="EMBL" id="KXB57009.1"/>
    </source>
</evidence>
<reference evidence="1 2" key="1">
    <citation type="submission" date="2016-01" db="EMBL/GenBank/DDBJ databases">
        <authorList>
            <person name="Mitreva M."/>
            <person name="Pepin K.H."/>
            <person name="Mihindukulasuriya K.A."/>
            <person name="Fulton R."/>
            <person name="Fronick C."/>
            <person name="O'Laughlin M."/>
            <person name="Miner T."/>
            <person name="Herter B."/>
            <person name="Rosa B.A."/>
            <person name="Cordes M."/>
            <person name="Tomlinson C."/>
            <person name="Wollam A."/>
            <person name="Palsikar V.B."/>
            <person name="Mardis E.R."/>
            <person name="Wilson R.K."/>
        </authorList>
    </citation>
    <scope>NUCLEOTIDE SEQUENCE [LARGE SCALE GENOMIC DNA]</scope>
    <source>
        <strain evidence="1 2">KA00071</strain>
    </source>
</reference>
<dbReference type="Proteomes" id="UP000070467">
    <property type="component" value="Unassembled WGS sequence"/>
</dbReference>
<protein>
    <submittedName>
        <fullName evidence="1">Uncharacterized protein</fullName>
    </submittedName>
</protein>